<name>A0A8H4ARI1_GIGMA</name>
<dbReference type="Pfam" id="PF17921">
    <property type="entry name" value="Integrase_H2C2"/>
    <property type="match status" value="1"/>
</dbReference>
<dbReference type="InterPro" id="IPR012337">
    <property type="entry name" value="RNaseH-like_sf"/>
</dbReference>
<dbReference type="PANTHER" id="PTHR37984">
    <property type="entry name" value="PROTEIN CBG26694"/>
    <property type="match status" value="1"/>
</dbReference>
<dbReference type="PROSITE" id="PS50994">
    <property type="entry name" value="INTEGRASE"/>
    <property type="match status" value="1"/>
</dbReference>
<dbReference type="InterPro" id="IPR041588">
    <property type="entry name" value="Integrase_H2C2"/>
</dbReference>
<feature type="domain" description="Integrase catalytic" evidence="1">
    <location>
        <begin position="141"/>
        <end position="252"/>
    </location>
</feature>
<comment type="caution">
    <text evidence="2">The sequence shown here is derived from an EMBL/GenBank/DDBJ whole genome shotgun (WGS) entry which is preliminary data.</text>
</comment>
<evidence type="ECO:0000313" key="3">
    <source>
        <dbReference type="Proteomes" id="UP000439903"/>
    </source>
</evidence>
<dbReference type="OrthoDB" id="10267344at2759"/>
<dbReference type="GO" id="GO:0005634">
    <property type="term" value="C:nucleus"/>
    <property type="evidence" value="ECO:0007669"/>
    <property type="project" value="UniProtKB-ARBA"/>
</dbReference>
<sequence length="252" mass="29730">MVRLPKIPDTPDDFNDIVTYLQHRIFAEKYNSPLKQSNFQRRCKNFVYNQETSYLFFEQSSKDSPLIKKRVVPTYDSELREALFEKFHIGDAHFEYYKIYTMIYKRHIGITQHEVEKYVNACPTCIQNGSIKEKSDLEPVVSDGPLEHLQVDLVDLLSYAEHNDRYSYVLTLIDIFSRYVWAIPLKDKKESTIHSELVNVFKNFGPPAKLQADNRSKFRTKVLKSMCDAFKIKLVHSRVRYPQSQGKIERFN</sequence>
<evidence type="ECO:0000313" key="2">
    <source>
        <dbReference type="EMBL" id="KAF0525115.1"/>
    </source>
</evidence>
<dbReference type="GO" id="GO:0003676">
    <property type="term" value="F:nucleic acid binding"/>
    <property type="evidence" value="ECO:0007669"/>
    <property type="project" value="InterPro"/>
</dbReference>
<dbReference type="InterPro" id="IPR050951">
    <property type="entry name" value="Retrovirus_Pol_polyprotein"/>
</dbReference>
<dbReference type="PANTHER" id="PTHR37984:SF15">
    <property type="entry name" value="INTEGRASE CATALYTIC DOMAIN-CONTAINING PROTEIN"/>
    <property type="match status" value="1"/>
</dbReference>
<dbReference type="Pfam" id="PF00665">
    <property type="entry name" value="rve"/>
    <property type="match status" value="1"/>
</dbReference>
<dbReference type="GO" id="GO:0015074">
    <property type="term" value="P:DNA integration"/>
    <property type="evidence" value="ECO:0007669"/>
    <property type="project" value="InterPro"/>
</dbReference>
<organism evidence="2 3">
    <name type="scientific">Gigaspora margarita</name>
    <dbReference type="NCBI Taxonomy" id="4874"/>
    <lineage>
        <taxon>Eukaryota</taxon>
        <taxon>Fungi</taxon>
        <taxon>Fungi incertae sedis</taxon>
        <taxon>Mucoromycota</taxon>
        <taxon>Glomeromycotina</taxon>
        <taxon>Glomeromycetes</taxon>
        <taxon>Diversisporales</taxon>
        <taxon>Gigasporaceae</taxon>
        <taxon>Gigaspora</taxon>
    </lineage>
</organism>
<protein>
    <submittedName>
        <fullName evidence="2">SCAN domain-containing protein 3-like</fullName>
    </submittedName>
</protein>
<keyword evidence="3" id="KW-1185">Reference proteome</keyword>
<dbReference type="InterPro" id="IPR036397">
    <property type="entry name" value="RNaseH_sf"/>
</dbReference>
<dbReference type="EMBL" id="WTPW01000304">
    <property type="protein sequence ID" value="KAF0525115.1"/>
    <property type="molecule type" value="Genomic_DNA"/>
</dbReference>
<dbReference type="Proteomes" id="UP000439903">
    <property type="component" value="Unassembled WGS sequence"/>
</dbReference>
<gene>
    <name evidence="2" type="ORF">F8M41_014750</name>
</gene>
<dbReference type="SUPFAM" id="SSF53098">
    <property type="entry name" value="Ribonuclease H-like"/>
    <property type="match status" value="1"/>
</dbReference>
<evidence type="ECO:0000259" key="1">
    <source>
        <dbReference type="PROSITE" id="PS50994"/>
    </source>
</evidence>
<dbReference type="Gene3D" id="1.10.340.70">
    <property type="match status" value="1"/>
</dbReference>
<dbReference type="InterPro" id="IPR001584">
    <property type="entry name" value="Integrase_cat-core"/>
</dbReference>
<proteinExistence type="predicted"/>
<accession>A0A8H4ARI1</accession>
<dbReference type="Gene3D" id="3.30.420.10">
    <property type="entry name" value="Ribonuclease H-like superfamily/Ribonuclease H"/>
    <property type="match status" value="1"/>
</dbReference>
<dbReference type="AlphaFoldDB" id="A0A8H4ARI1"/>
<reference evidence="2 3" key="1">
    <citation type="journal article" date="2019" name="Environ. Microbiol.">
        <title>At the nexus of three kingdoms: the genome of the mycorrhizal fungus Gigaspora margarita provides insights into plant, endobacterial and fungal interactions.</title>
        <authorList>
            <person name="Venice F."/>
            <person name="Ghignone S."/>
            <person name="Salvioli di Fossalunga A."/>
            <person name="Amselem J."/>
            <person name="Novero M."/>
            <person name="Xianan X."/>
            <person name="Sedzielewska Toro K."/>
            <person name="Morin E."/>
            <person name="Lipzen A."/>
            <person name="Grigoriev I.V."/>
            <person name="Henrissat B."/>
            <person name="Martin F.M."/>
            <person name="Bonfante P."/>
        </authorList>
    </citation>
    <scope>NUCLEOTIDE SEQUENCE [LARGE SCALE GENOMIC DNA]</scope>
    <source>
        <strain evidence="2 3">BEG34</strain>
    </source>
</reference>